<keyword evidence="1" id="KW-0805">Transcription regulation</keyword>
<dbReference type="EMBL" id="JADBGI010000020">
    <property type="protein sequence ID" value="MBE3001025.1"/>
    <property type="molecule type" value="Genomic_DNA"/>
</dbReference>
<dbReference type="InterPro" id="IPR037171">
    <property type="entry name" value="NagB/RpiA_transferase-like"/>
</dbReference>
<name>A0ABR9PBE4_9ACTN</name>
<keyword evidence="5" id="KW-1185">Reference proteome</keyword>
<dbReference type="PROSITE" id="PS51000">
    <property type="entry name" value="HTH_DEOR_2"/>
    <property type="match status" value="1"/>
</dbReference>
<dbReference type="InterPro" id="IPR001034">
    <property type="entry name" value="DeoR_HTH"/>
</dbReference>
<dbReference type="Pfam" id="PF08220">
    <property type="entry name" value="HTH_DeoR"/>
    <property type="match status" value="1"/>
</dbReference>
<dbReference type="SUPFAM" id="SSF100950">
    <property type="entry name" value="NagB/RpiA/CoA transferase-like"/>
    <property type="match status" value="1"/>
</dbReference>
<dbReference type="InterPro" id="IPR050313">
    <property type="entry name" value="Carb_Metab_HTH_regulators"/>
</dbReference>
<dbReference type="SMART" id="SM01134">
    <property type="entry name" value="DeoRC"/>
    <property type="match status" value="1"/>
</dbReference>
<evidence type="ECO:0000313" key="4">
    <source>
        <dbReference type="EMBL" id="MBE3001025.1"/>
    </source>
</evidence>
<keyword evidence="2" id="KW-0804">Transcription</keyword>
<dbReference type="Pfam" id="PF00455">
    <property type="entry name" value="DeoRC"/>
    <property type="match status" value="1"/>
</dbReference>
<dbReference type="SMART" id="SM00420">
    <property type="entry name" value="HTH_DEOR"/>
    <property type="match status" value="1"/>
</dbReference>
<dbReference type="InterPro" id="IPR036390">
    <property type="entry name" value="WH_DNA-bd_sf"/>
</dbReference>
<dbReference type="SUPFAM" id="SSF46785">
    <property type="entry name" value="Winged helix' DNA-binding domain"/>
    <property type="match status" value="1"/>
</dbReference>
<reference evidence="4 5" key="1">
    <citation type="submission" date="2020-09" db="EMBL/GenBank/DDBJ databases">
        <title>Diversity and distribution of actinomycetes associated with coral in the coast of Hainan.</title>
        <authorList>
            <person name="Li F."/>
        </authorList>
    </citation>
    <scope>NUCLEOTIDE SEQUENCE [LARGE SCALE GENOMIC DNA]</scope>
    <source>
        <strain evidence="4 5">HNM0947</strain>
    </source>
</reference>
<dbReference type="Proteomes" id="UP000806528">
    <property type="component" value="Unassembled WGS sequence"/>
</dbReference>
<evidence type="ECO:0000313" key="5">
    <source>
        <dbReference type="Proteomes" id="UP000806528"/>
    </source>
</evidence>
<evidence type="ECO:0000259" key="3">
    <source>
        <dbReference type="PROSITE" id="PS51000"/>
    </source>
</evidence>
<dbReference type="InterPro" id="IPR014036">
    <property type="entry name" value="DeoR-like_C"/>
</dbReference>
<dbReference type="PRINTS" id="PR00037">
    <property type="entry name" value="HTHLACR"/>
</dbReference>
<protein>
    <submittedName>
        <fullName evidence="4">DeoR/GlpR transcriptional regulator</fullName>
    </submittedName>
</protein>
<evidence type="ECO:0000256" key="2">
    <source>
        <dbReference type="ARBA" id="ARBA00023163"/>
    </source>
</evidence>
<feature type="domain" description="HTH deoR-type" evidence="3">
    <location>
        <begin position="3"/>
        <end position="58"/>
    </location>
</feature>
<dbReference type="Gene3D" id="3.40.50.1360">
    <property type="match status" value="1"/>
</dbReference>
<comment type="caution">
    <text evidence="4">The sequence shown here is derived from an EMBL/GenBank/DDBJ whole genome shotgun (WGS) entry which is preliminary data.</text>
</comment>
<dbReference type="PANTHER" id="PTHR30363:SF44">
    <property type="entry name" value="AGA OPERON TRANSCRIPTIONAL REPRESSOR-RELATED"/>
    <property type="match status" value="1"/>
</dbReference>
<proteinExistence type="predicted"/>
<evidence type="ECO:0000256" key="1">
    <source>
        <dbReference type="ARBA" id="ARBA00023015"/>
    </source>
</evidence>
<gene>
    <name evidence="4" type="ORF">IDM40_20345</name>
</gene>
<sequence length="261" mass="28149">MEREDRLSRLVDYIVAEGSVRIEEITEKFGVSMPTTRRDLDALASQQLIVRTRGGAMANSSSGDIPLRYRTSRQWREKNAIARQVAQMVDPGSVIAFNGGTTTTAAAFEVGVRAAAEDRFAGSQTTVVTNAVNIANDLIVRPQLRIVVLGGVARMRSYELIGPLTSLILPEITVDTLFLGVTAVDLQNGLFTHDEGEAAVNAELARAARRVIVLADSTKFDVTSFARICELDAVHGLITDPGVQPEAVQELGEKGVEITIA</sequence>
<accession>A0ABR9PBE4</accession>
<organism evidence="4 5">
    <name type="scientific">Nocardiopsis coralli</name>
    <dbReference type="NCBI Taxonomy" id="2772213"/>
    <lineage>
        <taxon>Bacteria</taxon>
        <taxon>Bacillati</taxon>
        <taxon>Actinomycetota</taxon>
        <taxon>Actinomycetes</taxon>
        <taxon>Streptosporangiales</taxon>
        <taxon>Nocardiopsidaceae</taxon>
        <taxon>Nocardiopsis</taxon>
    </lineage>
</organism>
<dbReference type="PANTHER" id="PTHR30363">
    <property type="entry name" value="HTH-TYPE TRANSCRIPTIONAL REGULATOR SRLR-RELATED"/>
    <property type="match status" value="1"/>
</dbReference>